<name>A0A858U499_9MOLU</name>
<protein>
    <submittedName>
        <fullName evidence="2">Uncharacterized protein</fullName>
    </submittedName>
</protein>
<dbReference type="KEGG" id="mphe:HGG69_00710"/>
<keyword evidence="3" id="KW-1185">Reference proteome</keyword>
<evidence type="ECO:0000313" key="2">
    <source>
        <dbReference type="EMBL" id="QJG66851.1"/>
    </source>
</evidence>
<proteinExistence type="predicted"/>
<reference evidence="2 3" key="1">
    <citation type="submission" date="2020-04" db="EMBL/GenBank/DDBJ databases">
        <title>Novel Mycoplasma species detected in Phocoena phocoena (harbor porpoise) from the USA.</title>
        <authorList>
            <person name="Volokhov D.V."/>
        </authorList>
    </citation>
    <scope>NUCLEOTIDE SEQUENCE [LARGE SCALE GENOMIC DNA]</scope>
    <source>
        <strain evidence="2 3">Phocoena C-264-GEN</strain>
    </source>
</reference>
<dbReference type="RefSeq" id="WP_169604902.1">
    <property type="nucleotide sequence ID" value="NZ_CP051481.1"/>
</dbReference>
<feature type="compositionally biased region" description="Basic and acidic residues" evidence="1">
    <location>
        <begin position="42"/>
        <end position="68"/>
    </location>
</feature>
<accession>A0A858U499</accession>
<feature type="region of interest" description="Disordered" evidence="1">
    <location>
        <begin position="41"/>
        <end position="68"/>
    </location>
</feature>
<gene>
    <name evidence="2" type="ORF">HGG69_00710</name>
</gene>
<dbReference type="EMBL" id="CP051481">
    <property type="protein sequence ID" value="QJG66851.1"/>
    <property type="molecule type" value="Genomic_DNA"/>
</dbReference>
<dbReference type="AlphaFoldDB" id="A0A858U499"/>
<sequence>MSNQDNIKKDDVEQSAPAVVGEIKVSNDLLDFSSLKPKKAKKECEGACSNDKELTPRQKAILERQNKQ</sequence>
<organism evidence="2 3">
    <name type="scientific">Mycoplasma phocoenae</name>
    <dbReference type="NCBI Taxonomy" id="754517"/>
    <lineage>
        <taxon>Bacteria</taxon>
        <taxon>Bacillati</taxon>
        <taxon>Mycoplasmatota</taxon>
        <taxon>Mollicutes</taxon>
        <taxon>Mycoplasmataceae</taxon>
        <taxon>Mycoplasma</taxon>
    </lineage>
</organism>
<evidence type="ECO:0000313" key="3">
    <source>
        <dbReference type="Proteomes" id="UP000501060"/>
    </source>
</evidence>
<evidence type="ECO:0000256" key="1">
    <source>
        <dbReference type="SAM" id="MobiDB-lite"/>
    </source>
</evidence>
<dbReference type="Proteomes" id="UP000501060">
    <property type="component" value="Chromosome"/>
</dbReference>